<dbReference type="SUPFAM" id="SSF82866">
    <property type="entry name" value="Multidrug efflux transporter AcrB transmembrane domain"/>
    <property type="match status" value="2"/>
</dbReference>
<proteinExistence type="predicted"/>
<feature type="transmembrane region" description="Helical" evidence="1">
    <location>
        <begin position="337"/>
        <end position="356"/>
    </location>
</feature>
<dbReference type="InterPro" id="IPR027463">
    <property type="entry name" value="AcrB_DN_DC_subdom"/>
</dbReference>
<dbReference type="OrthoDB" id="9757876at2"/>
<keyword evidence="3" id="KW-1185">Reference proteome</keyword>
<dbReference type="KEGG" id="dor:Desor_2677"/>
<keyword evidence="1" id="KW-1133">Transmembrane helix</keyword>
<evidence type="ECO:0000313" key="2">
    <source>
        <dbReference type="EMBL" id="AET68222.1"/>
    </source>
</evidence>
<dbReference type="HOGENOM" id="CLU_002755_1_2_9"/>
<feature type="transmembrane region" description="Helical" evidence="1">
    <location>
        <begin position="524"/>
        <end position="544"/>
    </location>
</feature>
<feature type="transmembrane region" description="Helical" evidence="1">
    <location>
        <begin position="953"/>
        <end position="973"/>
    </location>
</feature>
<dbReference type="SUPFAM" id="SSF82693">
    <property type="entry name" value="Multidrug efflux transporter AcrB pore domain, PN1, PN2, PC1 and PC2 subdomains"/>
    <property type="match status" value="2"/>
</dbReference>
<reference evidence="3" key="1">
    <citation type="submission" date="2011-11" db="EMBL/GenBank/DDBJ databases">
        <title>Complete sequence of Desulfosporosinus orientis DSM 765.</title>
        <authorList>
            <person name="Lucas S."/>
            <person name="Han J."/>
            <person name="Lapidus A."/>
            <person name="Cheng J.-F."/>
            <person name="Goodwin L."/>
            <person name="Pitluck S."/>
            <person name="Peters L."/>
            <person name="Ovchinnikova G."/>
            <person name="Teshima H."/>
            <person name="Detter J.C."/>
            <person name="Han C."/>
            <person name="Tapia R."/>
            <person name="Land M."/>
            <person name="Hauser L."/>
            <person name="Kyrpides N."/>
            <person name="Ivanova N."/>
            <person name="Pagani I."/>
            <person name="Pester M."/>
            <person name="Spring S."/>
            <person name="Ollivier B."/>
            <person name="Rattei T."/>
            <person name="Klenk H.-P."/>
            <person name="Wagner M."/>
            <person name="Loy A."/>
            <person name="Woyke T."/>
        </authorList>
    </citation>
    <scope>NUCLEOTIDE SEQUENCE [LARGE SCALE GENOMIC DNA]</scope>
    <source>
        <strain evidence="3">ATCC 19365 / DSM 765 / NCIMB 8382 / VKM B-1628</strain>
    </source>
</reference>
<sequence>MKKGLIEHVIEKKVFIIIVIILLMAVGFYSYINIPKQNFPEVVLPVAAVTVVYPGASAEDMEELVTKKVEETVMSLNGFDYCSSDVYENYCTVTVCLDMNLSQEEVDESFDDLRLKVTSLKETLPGGVTQISVNTDIMDTAGLLVAVTADNISGDELVQRATELKDRLKLLDGVKKVDIYGEQLSEVKVTVDVNKLNALDLSLSEISSLISAQNSMIPAGTMDIKQNVMTVSSNGKFASIDEIKNIIVGSSKSNGVIYRLSDIAAVKKSVPDEPRYYYNGEPSNLLVLYFDKGINVVTMTSSIRDAMEAFSGTLPDNIQVHEVYLQSNVVKTAINGFVENLAEAIILVMLVVMLCINLRNSIAVSIAIPLSILSTFILLPWFGVDIQFVSLAALIVVLGMLVDNSIVVSDSIQSRLDSGEDRYAAAVKGTEAVARPIFVSMLVAVSGFSSLFTLSGAYKQLAFSLPVVVITCLVICCLVSLLVTPLMSYLFLKKHDGKKEDKFKKVAQIYDQYFLMAFYHRKKAIASALFFLIVCALSLTLINFELVAKADKDVVTIEVRGDRENGLDKTEAVVKQIQGILAEQPEVEYYLSGVGQGIPRYDFSVLPKGVGDDVGDIFVRVDLRKGKRFDMTKDMVAYLQKELDEKVSGGQVIVDELGVIAFMTKPVEIKLYSDNLEDLNTASDMVAEVMSSIEGTKNIINSHDISTYNYYVDMDTKKLNSLGLMKAEVQNELSLALMGRDVSLYREGSKEYDVFLDSNIDSQTMLENFKVKSSATGSKYQLQQFADISPEPHLTGITRIDGHRGRVVGSYVDGGHSNVAVQSKLENKLSKLDFPVSVTLEKSGEKKEYMNVVKTIAFAAAVSFILIFLILVYQFNSVKKALIAFISVPFGTCAGIAGLFLTGQNLSLFALIGIISMIGVVLANAIMLIQFIDDERLKGASVLDACKTAGVKRLRAILTSTTTATLGLLPLAVGGDTLFIPMARLLMSGLIISMMINLIFVPIIYHLVYSDGKDNDPANSPAAI</sequence>
<keyword evidence="1" id="KW-0812">Transmembrane</keyword>
<reference evidence="2 3" key="2">
    <citation type="journal article" date="2012" name="J. Bacteriol.">
        <title>Complete genome sequences of Desulfosporosinus orientis DSM765T, Desulfosporosinus youngiae DSM17734T, Desulfosporosinus meridiei DSM13257T, and Desulfosporosinus acidiphilus DSM22704T.</title>
        <authorList>
            <person name="Pester M."/>
            <person name="Brambilla E."/>
            <person name="Alazard D."/>
            <person name="Rattei T."/>
            <person name="Weinmaier T."/>
            <person name="Han J."/>
            <person name="Lucas S."/>
            <person name="Lapidus A."/>
            <person name="Cheng J.F."/>
            <person name="Goodwin L."/>
            <person name="Pitluck S."/>
            <person name="Peters L."/>
            <person name="Ovchinnikova G."/>
            <person name="Teshima H."/>
            <person name="Detter J.C."/>
            <person name="Han C.S."/>
            <person name="Tapia R."/>
            <person name="Land M.L."/>
            <person name="Hauser L."/>
            <person name="Kyrpides N.C."/>
            <person name="Ivanova N.N."/>
            <person name="Pagani I."/>
            <person name="Huntmann M."/>
            <person name="Wei C.L."/>
            <person name="Davenport K.W."/>
            <person name="Daligault H."/>
            <person name="Chain P.S."/>
            <person name="Chen A."/>
            <person name="Mavromatis K."/>
            <person name="Markowitz V."/>
            <person name="Szeto E."/>
            <person name="Mikhailova N."/>
            <person name="Pati A."/>
            <person name="Wagner M."/>
            <person name="Woyke T."/>
            <person name="Ollivier B."/>
            <person name="Klenk H.P."/>
            <person name="Spring S."/>
            <person name="Loy A."/>
        </authorList>
    </citation>
    <scope>NUCLEOTIDE SEQUENCE [LARGE SCALE GENOMIC DNA]</scope>
    <source>
        <strain evidence="3">ATCC 19365 / DSM 765 / NCIMB 8382 / VKM B-1628</strain>
    </source>
</reference>
<evidence type="ECO:0000313" key="3">
    <source>
        <dbReference type="Proteomes" id="UP000006346"/>
    </source>
</evidence>
<evidence type="ECO:0000256" key="1">
    <source>
        <dbReference type="SAM" id="Phobius"/>
    </source>
</evidence>
<dbReference type="SUPFAM" id="SSF82714">
    <property type="entry name" value="Multidrug efflux transporter AcrB TolC docking domain, DN and DC subdomains"/>
    <property type="match status" value="2"/>
</dbReference>
<dbReference type="PRINTS" id="PR00702">
    <property type="entry name" value="ACRIFLAVINRP"/>
</dbReference>
<feature type="transmembrane region" description="Helical" evidence="1">
    <location>
        <begin position="12"/>
        <end position="32"/>
    </location>
</feature>
<dbReference type="RefSeq" id="WP_014185030.1">
    <property type="nucleotide sequence ID" value="NC_016584.1"/>
</dbReference>
<dbReference type="EMBL" id="CP003108">
    <property type="protein sequence ID" value="AET68222.1"/>
    <property type="molecule type" value="Genomic_DNA"/>
</dbReference>
<protein>
    <submittedName>
        <fullName evidence="2">Cation/multidrug efflux pump</fullName>
    </submittedName>
</protein>
<dbReference type="GO" id="GO:0005886">
    <property type="term" value="C:plasma membrane"/>
    <property type="evidence" value="ECO:0007669"/>
    <property type="project" value="TreeGrafter"/>
</dbReference>
<accession>G7W913</accession>
<gene>
    <name evidence="2" type="ordered locus">Desor_2677</name>
</gene>
<dbReference type="Proteomes" id="UP000006346">
    <property type="component" value="Chromosome"/>
</dbReference>
<feature type="transmembrane region" description="Helical" evidence="1">
    <location>
        <begin position="985"/>
        <end position="1008"/>
    </location>
</feature>
<feature type="transmembrane region" description="Helical" evidence="1">
    <location>
        <begin position="464"/>
        <end position="492"/>
    </location>
</feature>
<name>G7W913_DESOD</name>
<dbReference type="PANTHER" id="PTHR32063">
    <property type="match status" value="1"/>
</dbReference>
<dbReference type="AlphaFoldDB" id="G7W913"/>
<dbReference type="PANTHER" id="PTHR32063:SF18">
    <property type="entry name" value="CATION EFFLUX SYSTEM PROTEIN"/>
    <property type="match status" value="1"/>
</dbReference>
<organism evidence="2 3">
    <name type="scientific">Desulfosporosinus orientis (strain ATCC 19365 / DSM 765 / NCIMB 8382 / VKM B-1628 / Singapore I)</name>
    <name type="common">Desulfotomaculum orientis</name>
    <dbReference type="NCBI Taxonomy" id="768706"/>
    <lineage>
        <taxon>Bacteria</taxon>
        <taxon>Bacillati</taxon>
        <taxon>Bacillota</taxon>
        <taxon>Clostridia</taxon>
        <taxon>Eubacteriales</taxon>
        <taxon>Desulfitobacteriaceae</taxon>
        <taxon>Desulfosporosinus</taxon>
    </lineage>
</organism>
<dbReference type="InterPro" id="IPR001036">
    <property type="entry name" value="Acrflvin-R"/>
</dbReference>
<dbReference type="Gene3D" id="3.30.70.1430">
    <property type="entry name" value="Multidrug efflux transporter AcrB pore domain"/>
    <property type="match status" value="2"/>
</dbReference>
<dbReference type="Gene3D" id="3.30.2090.10">
    <property type="entry name" value="Multidrug efflux transporter AcrB TolC docking domain, DN and DC subdomains"/>
    <property type="match status" value="2"/>
</dbReference>
<feature type="transmembrane region" description="Helical" evidence="1">
    <location>
        <begin position="882"/>
        <end position="902"/>
    </location>
</feature>
<feature type="transmembrane region" description="Helical" evidence="1">
    <location>
        <begin position="856"/>
        <end position="875"/>
    </location>
</feature>
<dbReference type="Pfam" id="PF00873">
    <property type="entry name" value="ACR_tran"/>
    <property type="match status" value="1"/>
</dbReference>
<feature type="transmembrane region" description="Helical" evidence="1">
    <location>
        <begin position="908"/>
        <end position="932"/>
    </location>
</feature>
<dbReference type="STRING" id="768706.Desor_2677"/>
<dbReference type="Gene3D" id="1.20.1640.10">
    <property type="entry name" value="Multidrug efflux transporter AcrB transmembrane domain"/>
    <property type="match status" value="2"/>
</dbReference>
<dbReference type="PATRIC" id="fig|768706.3.peg.2687"/>
<dbReference type="Gene3D" id="3.30.70.1440">
    <property type="entry name" value="Multidrug efflux transporter AcrB pore domain"/>
    <property type="match status" value="1"/>
</dbReference>
<dbReference type="eggNOG" id="COG0841">
    <property type="taxonomic scope" value="Bacteria"/>
</dbReference>
<dbReference type="GO" id="GO:0042910">
    <property type="term" value="F:xenobiotic transmembrane transporter activity"/>
    <property type="evidence" value="ECO:0007669"/>
    <property type="project" value="TreeGrafter"/>
</dbReference>
<feature type="transmembrane region" description="Helical" evidence="1">
    <location>
        <begin position="437"/>
        <end position="458"/>
    </location>
</feature>
<dbReference type="Gene3D" id="3.30.70.1320">
    <property type="entry name" value="Multidrug efflux transporter AcrB pore domain like"/>
    <property type="match status" value="1"/>
</dbReference>
<keyword evidence="1" id="KW-0472">Membrane</keyword>
<feature type="transmembrane region" description="Helical" evidence="1">
    <location>
        <begin position="363"/>
        <end position="382"/>
    </location>
</feature>